<accession>A0A2P8CZV6</accession>
<comment type="caution">
    <text evidence="3">The sequence shown here is derived from an EMBL/GenBank/DDBJ whole genome shotgun (WGS) entry which is preliminary data.</text>
</comment>
<dbReference type="OrthoDB" id="5178799at2"/>
<evidence type="ECO:0000256" key="1">
    <source>
        <dbReference type="SAM" id="MobiDB-lite"/>
    </source>
</evidence>
<organism evidence="3 4">
    <name type="scientific">Murinocardiopsis flavida</name>
    <dbReference type="NCBI Taxonomy" id="645275"/>
    <lineage>
        <taxon>Bacteria</taxon>
        <taxon>Bacillati</taxon>
        <taxon>Actinomycetota</taxon>
        <taxon>Actinomycetes</taxon>
        <taxon>Streptosporangiales</taxon>
        <taxon>Nocardiopsidaceae</taxon>
        <taxon>Murinocardiopsis</taxon>
    </lineage>
</organism>
<feature type="region of interest" description="Disordered" evidence="1">
    <location>
        <begin position="1"/>
        <end position="32"/>
    </location>
</feature>
<proteinExistence type="predicted"/>
<dbReference type="RefSeq" id="WP_106585790.1">
    <property type="nucleotide sequence ID" value="NZ_PYGA01000022.1"/>
</dbReference>
<reference evidence="3 4" key="1">
    <citation type="submission" date="2018-03" db="EMBL/GenBank/DDBJ databases">
        <title>Genomic Encyclopedia of Archaeal and Bacterial Type Strains, Phase II (KMG-II): from individual species to whole genera.</title>
        <authorList>
            <person name="Goeker M."/>
        </authorList>
    </citation>
    <scope>NUCLEOTIDE SEQUENCE [LARGE SCALE GENOMIC DNA]</scope>
    <source>
        <strain evidence="3 4">DSM 45312</strain>
    </source>
</reference>
<evidence type="ECO:0000313" key="4">
    <source>
        <dbReference type="Proteomes" id="UP000240542"/>
    </source>
</evidence>
<dbReference type="SUPFAM" id="SSF47090">
    <property type="entry name" value="PGBD-like"/>
    <property type="match status" value="1"/>
</dbReference>
<gene>
    <name evidence="3" type="ORF">CLV63_12228</name>
</gene>
<dbReference type="Proteomes" id="UP000240542">
    <property type="component" value="Unassembled WGS sequence"/>
</dbReference>
<evidence type="ECO:0000259" key="2">
    <source>
        <dbReference type="Pfam" id="PF01471"/>
    </source>
</evidence>
<dbReference type="AlphaFoldDB" id="A0A2P8CZV6"/>
<protein>
    <submittedName>
        <fullName evidence="3">Putative peptidoglycan binding protein</fullName>
    </submittedName>
</protein>
<evidence type="ECO:0000313" key="3">
    <source>
        <dbReference type="EMBL" id="PSK90494.1"/>
    </source>
</evidence>
<dbReference type="Pfam" id="PF01471">
    <property type="entry name" value="PG_binding_1"/>
    <property type="match status" value="1"/>
</dbReference>
<name>A0A2P8CZV6_9ACTN</name>
<feature type="domain" description="Peptidoglycan binding-like" evidence="2">
    <location>
        <begin position="65"/>
        <end position="110"/>
    </location>
</feature>
<dbReference type="InterPro" id="IPR002477">
    <property type="entry name" value="Peptidoglycan-bd-like"/>
</dbReference>
<keyword evidence="4" id="KW-1185">Reference proteome</keyword>
<dbReference type="EMBL" id="PYGA01000022">
    <property type="protein sequence ID" value="PSK90494.1"/>
    <property type="molecule type" value="Genomic_DNA"/>
</dbReference>
<sequence>MTTTPAQNRRRTQRQGPVPVQRTGSTRAAVRPGGLRGTVEFAGAMLASVFAADIVVPEAEPGVIRDQLVELGYLDNAAGHAERIEALRSFQRTHGLRPDGVADARTVTILTRDSREHRELRALGL</sequence>
<dbReference type="InterPro" id="IPR036365">
    <property type="entry name" value="PGBD-like_sf"/>
</dbReference>